<dbReference type="PROSITE" id="PS50290">
    <property type="entry name" value="PI3_4_KINASE_3"/>
    <property type="match status" value="1"/>
</dbReference>
<protein>
    <submittedName>
        <fullName evidence="2">Phosphatidylinositol 3-kinase</fullName>
    </submittedName>
</protein>
<dbReference type="Proteomes" id="UP001334084">
    <property type="component" value="Chromosome 7"/>
</dbReference>
<dbReference type="KEGG" id="vnx:VNE69_07236"/>
<dbReference type="SMART" id="SM00146">
    <property type="entry name" value="PI3Kc"/>
    <property type="match status" value="1"/>
</dbReference>
<keyword evidence="3" id="KW-1185">Reference proteome</keyword>
<dbReference type="Pfam" id="PF00454">
    <property type="entry name" value="PI3_PI4_kinase"/>
    <property type="match status" value="1"/>
</dbReference>
<evidence type="ECO:0000259" key="1">
    <source>
        <dbReference type="PROSITE" id="PS50290"/>
    </source>
</evidence>
<accession>A0AAX4JDV4</accession>
<organism evidence="2 3">
    <name type="scientific">Vairimorpha necatrix</name>
    <dbReference type="NCBI Taxonomy" id="6039"/>
    <lineage>
        <taxon>Eukaryota</taxon>
        <taxon>Fungi</taxon>
        <taxon>Fungi incertae sedis</taxon>
        <taxon>Microsporidia</taxon>
        <taxon>Nosematidae</taxon>
        <taxon>Vairimorpha</taxon>
    </lineage>
</organism>
<dbReference type="InterPro" id="IPR036940">
    <property type="entry name" value="PI3/4_kinase_cat_sf"/>
</dbReference>
<dbReference type="InterPro" id="IPR011009">
    <property type="entry name" value="Kinase-like_dom_sf"/>
</dbReference>
<dbReference type="GeneID" id="90541992"/>
<feature type="domain" description="PI3K/PI4K catalytic" evidence="1">
    <location>
        <begin position="1"/>
        <end position="306"/>
    </location>
</feature>
<reference evidence="2" key="1">
    <citation type="journal article" date="2024" name="BMC Genomics">
        <title>Functional annotation of a divergent genome using sequence and structure-based similarity.</title>
        <authorList>
            <person name="Svedberg D."/>
            <person name="Winiger R.R."/>
            <person name="Berg A."/>
            <person name="Sharma H."/>
            <person name="Tellgren-Roth C."/>
            <person name="Debrunner-Vossbrinck B.A."/>
            <person name="Vossbrinck C.R."/>
            <person name="Barandun J."/>
        </authorList>
    </citation>
    <scope>NUCLEOTIDE SEQUENCE</scope>
    <source>
        <strain evidence="2">Illinois isolate</strain>
    </source>
</reference>
<dbReference type="Gene3D" id="1.10.1070.11">
    <property type="entry name" value="Phosphatidylinositol 3-/4-kinase, catalytic domain"/>
    <property type="match status" value="1"/>
</dbReference>
<dbReference type="AlphaFoldDB" id="A0AAX4JDV4"/>
<dbReference type="SUPFAM" id="SSF56112">
    <property type="entry name" value="Protein kinase-like (PK-like)"/>
    <property type="match status" value="1"/>
</dbReference>
<sequence>MICRFINKFIKDKYRLLASSSNTKISGTYSTNIIFNDIYNTLVGDNYKSSCKNLACYNKLNISTNIIPSKFYNSKTLPLEFVIILNNVPYKYLYKPNADLSLDYFFNLVTDYIFNLLNFPYKMSKVYPKYNLIEMKDARTLNNFKDVRGFSSFISKNQNDNFLITFSISLLINYIFKIGDRNLDNMLIDEQGMFYNIDFEYVLGEDPKYFIDLVVPRIISDFLRTDLLLYEKFKEVVVFYYKILREEYKKIIEYCRDLYKRGNYKFSIFKLEKILYEKLVEGNVKNLSKEIDRSMRCYKTRITHFINNISKSI</sequence>
<proteinExistence type="predicted"/>
<evidence type="ECO:0000313" key="3">
    <source>
        <dbReference type="Proteomes" id="UP001334084"/>
    </source>
</evidence>
<name>A0AAX4JDV4_9MICR</name>
<evidence type="ECO:0000313" key="2">
    <source>
        <dbReference type="EMBL" id="WUR04170.1"/>
    </source>
</evidence>
<gene>
    <name evidence="2" type="ORF">VNE69_07236</name>
</gene>
<dbReference type="InterPro" id="IPR000403">
    <property type="entry name" value="PI3/4_kinase_cat_dom"/>
</dbReference>
<dbReference type="RefSeq" id="XP_065330315.1">
    <property type="nucleotide sequence ID" value="XM_065474243.1"/>
</dbReference>
<dbReference type="EMBL" id="CP142732">
    <property type="protein sequence ID" value="WUR04170.1"/>
    <property type="molecule type" value="Genomic_DNA"/>
</dbReference>